<dbReference type="PANTHER" id="PTHR38046:SF1">
    <property type="entry name" value="CRYPTIC LOCI REGULATOR 2"/>
    <property type="match status" value="1"/>
</dbReference>
<feature type="region of interest" description="Disordered" evidence="1">
    <location>
        <begin position="26"/>
        <end position="45"/>
    </location>
</feature>
<dbReference type="OrthoDB" id="2421327at2759"/>
<dbReference type="GO" id="GO:0030466">
    <property type="term" value="P:silent mating-type cassette heterochromatin formation"/>
    <property type="evidence" value="ECO:0007669"/>
    <property type="project" value="TreeGrafter"/>
</dbReference>
<dbReference type="PANTHER" id="PTHR38046">
    <property type="entry name" value="CRYPTIC LOCI REGULATOR 2"/>
    <property type="match status" value="1"/>
</dbReference>
<dbReference type="Proteomes" id="UP000192596">
    <property type="component" value="Unassembled WGS sequence"/>
</dbReference>
<feature type="region of interest" description="Disordered" evidence="1">
    <location>
        <begin position="176"/>
        <end position="231"/>
    </location>
</feature>
<evidence type="ECO:0000256" key="1">
    <source>
        <dbReference type="SAM" id="MobiDB-lite"/>
    </source>
</evidence>
<feature type="domain" description="Cryptic loci regulator 2 N-terminal" evidence="2">
    <location>
        <begin position="82"/>
        <end position="164"/>
    </location>
</feature>
<keyword evidence="4" id="KW-1185">Reference proteome</keyword>
<feature type="compositionally biased region" description="Basic and acidic residues" evidence="1">
    <location>
        <begin position="36"/>
        <end position="45"/>
    </location>
</feature>
<protein>
    <recommendedName>
        <fullName evidence="2">Cryptic loci regulator 2 N-terminal domain-containing protein</fullName>
    </recommendedName>
</protein>
<accession>A0A1V8SEF8</accession>
<dbReference type="InParanoid" id="A0A1V8SEF8"/>
<organism evidence="3 4">
    <name type="scientific">Cryoendolithus antarcticus</name>
    <dbReference type="NCBI Taxonomy" id="1507870"/>
    <lineage>
        <taxon>Eukaryota</taxon>
        <taxon>Fungi</taxon>
        <taxon>Dikarya</taxon>
        <taxon>Ascomycota</taxon>
        <taxon>Pezizomycotina</taxon>
        <taxon>Dothideomycetes</taxon>
        <taxon>Dothideomycetidae</taxon>
        <taxon>Cladosporiales</taxon>
        <taxon>Cladosporiaceae</taxon>
        <taxon>Cryoendolithus</taxon>
    </lineage>
</organism>
<dbReference type="InterPro" id="IPR038986">
    <property type="entry name" value="Clr2"/>
</dbReference>
<feature type="region of interest" description="Disordered" evidence="1">
    <location>
        <begin position="567"/>
        <end position="598"/>
    </location>
</feature>
<feature type="compositionally biased region" description="Polar residues" evidence="1">
    <location>
        <begin position="641"/>
        <end position="650"/>
    </location>
</feature>
<evidence type="ECO:0000259" key="2">
    <source>
        <dbReference type="Pfam" id="PF16761"/>
    </source>
</evidence>
<reference evidence="4" key="1">
    <citation type="submission" date="2017-03" db="EMBL/GenBank/DDBJ databases">
        <title>Genomes of endolithic fungi from Antarctica.</title>
        <authorList>
            <person name="Coleine C."/>
            <person name="Masonjones S."/>
            <person name="Stajich J.E."/>
        </authorList>
    </citation>
    <scope>NUCLEOTIDE SEQUENCE [LARGE SCALE GENOMIC DNA]</scope>
    <source>
        <strain evidence="4">CCFEE 5527</strain>
    </source>
</reference>
<dbReference type="AlphaFoldDB" id="A0A1V8SEF8"/>
<dbReference type="GO" id="GO:0031934">
    <property type="term" value="C:mating-type region heterochromatin"/>
    <property type="evidence" value="ECO:0007669"/>
    <property type="project" value="TreeGrafter"/>
</dbReference>
<evidence type="ECO:0000313" key="4">
    <source>
        <dbReference type="Proteomes" id="UP000192596"/>
    </source>
</evidence>
<dbReference type="GO" id="GO:0070824">
    <property type="term" value="C:SHREC complex"/>
    <property type="evidence" value="ECO:0007669"/>
    <property type="project" value="InterPro"/>
</dbReference>
<dbReference type="STRING" id="1507870.A0A1V8SEF8"/>
<dbReference type="Pfam" id="PF16761">
    <property type="entry name" value="Clr2_transil"/>
    <property type="match status" value="1"/>
</dbReference>
<dbReference type="GO" id="GO:0033553">
    <property type="term" value="C:rDNA heterochromatin"/>
    <property type="evidence" value="ECO:0007669"/>
    <property type="project" value="TreeGrafter"/>
</dbReference>
<gene>
    <name evidence="3" type="ORF">B0A48_16404</name>
</gene>
<dbReference type="EMBL" id="NAJO01000055">
    <property type="protein sequence ID" value="OQN97340.1"/>
    <property type="molecule type" value="Genomic_DNA"/>
</dbReference>
<proteinExistence type="predicted"/>
<feature type="compositionally biased region" description="Polar residues" evidence="1">
    <location>
        <begin position="198"/>
        <end position="219"/>
    </location>
</feature>
<comment type="caution">
    <text evidence="3">The sequence shown here is derived from an EMBL/GenBank/DDBJ whole genome shotgun (WGS) entry which is preliminary data.</text>
</comment>
<sequence>MARFHPVYIRRSDGKLEIVSRAGKLRETNEPTTDQLDQKPNRDGVSDYYRQVTPDEMKHLDWRRKLGGMLARELRLQDTAVMLVDFPENYRLYEHVKRTDKDGKTEVKTKMHAGGGNDRQDAYLYGHPLGRRKRFRSPADFFPHLLWLATDETGDHDNCGCKVCSPEDLEGIVPGAKAAKPASRPESVAKSPAAQDMMRQSSTQSLQQRAASAPKSTSPRPNPLPAATRAEQRDDQVYNMYVYRLGEVVWFRKDAAWGLGLVLSRWKSDSRSSYTVQPLSNPPGGPHERYSIAVTRSNDNEMRPWLAWSVPQYTHPGLNNMSDPMTFENADWDGMRQGRYGAGGDMNVDGSILAAKGVDASYTPLHPIRTVPSPSNSSATEIDYTALYLGAEKVWLGDPIRLSTGTDVVILHSIVEPQPPTSSSIYLTGDTYTLVTIAHANPDLPTPAAASANPHLSPRLTQDLAERNSRSVSTHRRASYWKLTTPNTRITLDRVKGRWYEASLLLPILQSEEAYEALARRGEISEVGSWMNGRGDASNANRDARLPRLVKADVRYADRRAAFGRSMPAEARVDGESAASPPPARPTQGHGGHMGSALVDPALIDPALAGSSDGTNNANEGLEIDPHFDTAQDALDLPTGANDQMDSIQVNGAGGGGAGIEEFMDLDNMPGFGHDYGSQSQGYYG</sequence>
<evidence type="ECO:0000313" key="3">
    <source>
        <dbReference type="EMBL" id="OQN97340.1"/>
    </source>
</evidence>
<dbReference type="InterPro" id="IPR031915">
    <property type="entry name" value="Clr2_N"/>
</dbReference>
<feature type="region of interest" description="Disordered" evidence="1">
    <location>
        <begin position="632"/>
        <end position="662"/>
    </location>
</feature>
<name>A0A1V8SEF8_9PEZI</name>